<dbReference type="InterPro" id="IPR002698">
    <property type="entry name" value="FTHF_cligase"/>
</dbReference>
<dbReference type="PANTHER" id="PTHR23407:SF1">
    <property type="entry name" value="5-FORMYLTETRAHYDROFOLATE CYCLO-LIGASE"/>
    <property type="match status" value="1"/>
</dbReference>
<sequence>MFEKIEALPEFENARSVMIYWSMPDELPTHNFIIRWSKKKTMLLPVVKGEDMLIKPFSTKEELKQGSMGIWEPDVQKEYLNSIDLVIVPGVAFDRDKSRLGRGKGYYDRYFINKRIVKIGVCFDFQLLESIPIDSFDIKMDKVVTNSFLIE</sequence>
<evidence type="ECO:0000256" key="3">
    <source>
        <dbReference type="ARBA" id="ARBA00022840"/>
    </source>
</evidence>
<gene>
    <name evidence="4" type="primary">yqgN_15</name>
    <name evidence="4" type="ORF">SDC9_148126</name>
</gene>
<proteinExistence type="inferred from homology"/>
<dbReference type="NCBIfam" id="TIGR02727">
    <property type="entry name" value="MTHFS_bact"/>
    <property type="match status" value="1"/>
</dbReference>
<comment type="caution">
    <text evidence="4">The sequence shown here is derived from an EMBL/GenBank/DDBJ whole genome shotgun (WGS) entry which is preliminary data.</text>
</comment>
<dbReference type="SUPFAM" id="SSF100950">
    <property type="entry name" value="NagB/RpiA/CoA transferase-like"/>
    <property type="match status" value="1"/>
</dbReference>
<dbReference type="GO" id="GO:0005524">
    <property type="term" value="F:ATP binding"/>
    <property type="evidence" value="ECO:0007669"/>
    <property type="project" value="UniProtKB-KW"/>
</dbReference>
<organism evidence="4">
    <name type="scientific">bioreactor metagenome</name>
    <dbReference type="NCBI Taxonomy" id="1076179"/>
    <lineage>
        <taxon>unclassified sequences</taxon>
        <taxon>metagenomes</taxon>
        <taxon>ecological metagenomes</taxon>
    </lineage>
</organism>
<evidence type="ECO:0008006" key="5">
    <source>
        <dbReference type="Google" id="ProtNLM"/>
    </source>
</evidence>
<accession>A0A645EG05</accession>
<evidence type="ECO:0000256" key="2">
    <source>
        <dbReference type="ARBA" id="ARBA00022741"/>
    </source>
</evidence>
<dbReference type="InterPro" id="IPR024185">
    <property type="entry name" value="FTHF_cligase-like_sf"/>
</dbReference>
<dbReference type="PIRSF" id="PIRSF006806">
    <property type="entry name" value="FTHF_cligase"/>
    <property type="match status" value="1"/>
</dbReference>
<dbReference type="GO" id="GO:0009396">
    <property type="term" value="P:folic acid-containing compound biosynthetic process"/>
    <property type="evidence" value="ECO:0007669"/>
    <property type="project" value="TreeGrafter"/>
</dbReference>
<evidence type="ECO:0000256" key="1">
    <source>
        <dbReference type="ARBA" id="ARBA00010638"/>
    </source>
</evidence>
<keyword evidence="2" id="KW-0547">Nucleotide-binding</keyword>
<dbReference type="GO" id="GO:0030272">
    <property type="term" value="F:5-formyltetrahydrofolate cyclo-ligase activity"/>
    <property type="evidence" value="ECO:0007669"/>
    <property type="project" value="TreeGrafter"/>
</dbReference>
<evidence type="ECO:0000313" key="4">
    <source>
        <dbReference type="EMBL" id="MPN00928.1"/>
    </source>
</evidence>
<dbReference type="PANTHER" id="PTHR23407">
    <property type="entry name" value="ATPASE INHIBITOR/5-FORMYLTETRAHYDROFOLATE CYCLO-LIGASE"/>
    <property type="match status" value="1"/>
</dbReference>
<dbReference type="GO" id="GO:0035999">
    <property type="term" value="P:tetrahydrofolate interconversion"/>
    <property type="evidence" value="ECO:0007669"/>
    <property type="project" value="TreeGrafter"/>
</dbReference>
<comment type="similarity">
    <text evidence="1">Belongs to the 5-formyltetrahydrofolate cyclo-ligase family.</text>
</comment>
<reference evidence="4" key="1">
    <citation type="submission" date="2019-08" db="EMBL/GenBank/DDBJ databases">
        <authorList>
            <person name="Kucharzyk K."/>
            <person name="Murdoch R.W."/>
            <person name="Higgins S."/>
            <person name="Loffler F."/>
        </authorList>
    </citation>
    <scope>NUCLEOTIDE SEQUENCE</scope>
</reference>
<dbReference type="Gene3D" id="3.40.50.10420">
    <property type="entry name" value="NagB/RpiA/CoA transferase-like"/>
    <property type="match status" value="1"/>
</dbReference>
<protein>
    <recommendedName>
        <fullName evidence="5">5-formyltetrahydrofolate cyclo-ligase</fullName>
    </recommendedName>
</protein>
<dbReference type="AlphaFoldDB" id="A0A645EG05"/>
<dbReference type="EMBL" id="VSSQ01046960">
    <property type="protein sequence ID" value="MPN00928.1"/>
    <property type="molecule type" value="Genomic_DNA"/>
</dbReference>
<name>A0A645EG05_9ZZZZ</name>
<dbReference type="InterPro" id="IPR037171">
    <property type="entry name" value="NagB/RpiA_transferase-like"/>
</dbReference>
<dbReference type="Pfam" id="PF01812">
    <property type="entry name" value="5-FTHF_cyc-lig"/>
    <property type="match status" value="1"/>
</dbReference>
<keyword evidence="3" id="KW-0067">ATP-binding</keyword>